<gene>
    <name evidence="3" type="ORF">N1027_08055</name>
</gene>
<sequence>MSMFGFGKKDEFPDGPGKKGEEGAEGDPEKDPRKPSTARIVIWVIVGGVGLYLIGSGIIGILTN</sequence>
<protein>
    <submittedName>
        <fullName evidence="3">Uncharacterized protein</fullName>
    </submittedName>
</protein>
<evidence type="ECO:0000256" key="2">
    <source>
        <dbReference type="SAM" id="Phobius"/>
    </source>
</evidence>
<proteinExistence type="predicted"/>
<name>A0ABT2GPJ1_9MICO</name>
<feature type="region of interest" description="Disordered" evidence="1">
    <location>
        <begin position="1"/>
        <end position="35"/>
    </location>
</feature>
<dbReference type="EMBL" id="JANLCM010000001">
    <property type="protein sequence ID" value="MCS5718088.1"/>
    <property type="molecule type" value="Genomic_DNA"/>
</dbReference>
<feature type="compositionally biased region" description="Basic and acidic residues" evidence="1">
    <location>
        <begin position="7"/>
        <end position="34"/>
    </location>
</feature>
<keyword evidence="2" id="KW-0812">Transmembrane</keyword>
<keyword evidence="4" id="KW-1185">Reference proteome</keyword>
<keyword evidence="2" id="KW-0472">Membrane</keyword>
<organism evidence="3 4">
    <name type="scientific">Herbiconiux aconitum</name>
    <dbReference type="NCBI Taxonomy" id="2970913"/>
    <lineage>
        <taxon>Bacteria</taxon>
        <taxon>Bacillati</taxon>
        <taxon>Actinomycetota</taxon>
        <taxon>Actinomycetes</taxon>
        <taxon>Micrococcales</taxon>
        <taxon>Microbacteriaceae</taxon>
        <taxon>Herbiconiux</taxon>
    </lineage>
</organism>
<dbReference type="Proteomes" id="UP001165584">
    <property type="component" value="Unassembled WGS sequence"/>
</dbReference>
<comment type="caution">
    <text evidence="3">The sequence shown here is derived from an EMBL/GenBank/DDBJ whole genome shotgun (WGS) entry which is preliminary data.</text>
</comment>
<keyword evidence="2" id="KW-1133">Transmembrane helix</keyword>
<evidence type="ECO:0000313" key="4">
    <source>
        <dbReference type="Proteomes" id="UP001165584"/>
    </source>
</evidence>
<evidence type="ECO:0000313" key="3">
    <source>
        <dbReference type="EMBL" id="MCS5718088.1"/>
    </source>
</evidence>
<reference evidence="3" key="1">
    <citation type="submission" date="2022-08" db="EMBL/GenBank/DDBJ databases">
        <authorList>
            <person name="Deng Y."/>
            <person name="Han X.-F."/>
            <person name="Zhang Y.-Q."/>
        </authorList>
    </citation>
    <scope>NUCLEOTIDE SEQUENCE</scope>
    <source>
        <strain evidence="3">CPCC 205763</strain>
    </source>
</reference>
<accession>A0ABT2GPJ1</accession>
<evidence type="ECO:0000256" key="1">
    <source>
        <dbReference type="SAM" id="MobiDB-lite"/>
    </source>
</evidence>
<feature type="transmembrane region" description="Helical" evidence="2">
    <location>
        <begin position="40"/>
        <end position="62"/>
    </location>
</feature>
<dbReference type="RefSeq" id="WP_259506806.1">
    <property type="nucleotide sequence ID" value="NZ_JANLCM010000001.1"/>
</dbReference>